<feature type="coiled-coil region" evidence="1">
    <location>
        <begin position="495"/>
        <end position="628"/>
    </location>
</feature>
<evidence type="ECO:0000313" key="4">
    <source>
        <dbReference type="Proteomes" id="UP000451233"/>
    </source>
</evidence>
<reference evidence="3 4" key="1">
    <citation type="submission" date="2019-11" db="EMBL/GenBank/DDBJ databases">
        <title>Pedobacter sp. HMF7056 Genome sequencing and assembly.</title>
        <authorList>
            <person name="Kang H."/>
            <person name="Kim H."/>
            <person name="Joh K."/>
        </authorList>
    </citation>
    <scope>NUCLEOTIDE SEQUENCE [LARGE SCALE GENOMIC DNA]</scope>
    <source>
        <strain evidence="3 4">HMF7056</strain>
    </source>
</reference>
<accession>A0A7K1Y172</accession>
<proteinExistence type="predicted"/>
<name>A0A7K1Y172_9SPHI</name>
<evidence type="ECO:0000259" key="2">
    <source>
        <dbReference type="Pfam" id="PF20155"/>
    </source>
</evidence>
<sequence>MAVRFRQNGSMNWTASLDDDPLQQTAERIEQRFLHLSQTIQQQGTQFDNFAKKAAQAVTGYFSISSITSFVTSMVAVRGEFQQLEVAYRTILKSKSKADALMAETVKLAAVTPFTLTEVASSTKQLLAYGVGAGEVTSTLERLGNVAAGVSAPIGDIAYLYGTLRTQGRAYQQDINQFTGRGIPIIAELAKVFKVTEGEVRGLVEAGKVGFPQIEEAFKNMTGSAGIFYNLMREQSKTLTGQLSNLSDAWDRMLNDMGESNEGVFNAGIQSAIYLVEHYQDVIDIIKVLIVTYGAYRAAQYIHIALMEAQMTATSLLEVMSARLDKVMKALNATISANPYVLAATAIVALATAFYVYSDSLDAVGEATKEANSQLDIERNKLQQLLDVANNENLSKKARERAIKDLNKLSPEYLGNLNLETLKTDDAKKALDNYVKSLEKSIRLKILNKKLEDLINQENEGPGFGTKMLDLVFNGTTGGVNAFALNSTINNALEQQKVKDQIKKLTEEVDEETSKVTEKVRRDIASIDADIASKKAELAKTTNNAEYKRVEAEINALEREKARITGIATKASKEYNKSLEKKAELIAKLAALNEKYSVATESQEKQKLAEIKGDFAALQAEIDKLNKSKKNKAGALNLNLAPALQKAINDETGLQEVERTKTIIEEQKQLFNDYEAYKLEYGAKNADQRFAEELRGYETYVKYLESLTPVEGDLSVRAKKLKEYLDKELPKAKKEQANKEFDYNMANLKRVLDETRTAKVEEARIEAKFEKDLSILRTKFKGEEFEARKKQLERNRAIELDGVRIMAFEETKIAQDMAKNLFFMTREQLKEQIRNLKNDLKDKSLTPAQKEAGKNALNQAQNLLKSSGGTGLEALFPEAVAIKEALDKISKSFGMASQDFAELSGAFEGVNDELAFTLSTISRITGVVSNVAGKLAAGDLFGAITSGIAGIMSINKRVKEMNAAARAEVQAYYDTAYKGEVQYLALLRERARELAAQEKGTLSNIQKQRVLLATQTSDIDRKYQELFNKLQKQQYVASVDYQHGTWFRKAKVTQNMAGLSGLTYEEIEKLFTEGKLTNGAKVLFEQLQKLKEEGGDVTEALASVAAKAAEIFTGTTAEAITDTIADGFANGFTKVEDFAASTEDIIRKALLNALKYQALEGPIKKLYEQFAKDAESGGALDASEIAAFTAGINKTITDAALFADQLQKATGISLGKVTDNSANKNSLKGALASASQESIDVLSGYMASNRLIQIDMLAIGRQKLASILQIEIYTGRTATNTDRLANIETALVSINKKMDIPVDALRSGGRIP</sequence>
<comment type="caution">
    <text evidence="3">The sequence shown here is derived from an EMBL/GenBank/DDBJ whole genome shotgun (WGS) entry which is preliminary data.</text>
</comment>
<keyword evidence="1" id="KW-0175">Coiled coil</keyword>
<dbReference type="Gene3D" id="1.10.287.1490">
    <property type="match status" value="1"/>
</dbReference>
<dbReference type="RefSeq" id="WP_160907800.1">
    <property type="nucleotide sequence ID" value="NZ_WVHS01000003.1"/>
</dbReference>
<evidence type="ECO:0000256" key="1">
    <source>
        <dbReference type="SAM" id="Coils"/>
    </source>
</evidence>
<keyword evidence="4" id="KW-1185">Reference proteome</keyword>
<dbReference type="InterPro" id="IPR013491">
    <property type="entry name" value="Tape_meas_N"/>
</dbReference>
<dbReference type="Proteomes" id="UP000451233">
    <property type="component" value="Unassembled WGS sequence"/>
</dbReference>
<dbReference type="EMBL" id="WVHS01000003">
    <property type="protein sequence ID" value="MXV16828.1"/>
    <property type="molecule type" value="Genomic_DNA"/>
</dbReference>
<organism evidence="3 4">
    <name type="scientific">Hufsiella ginkgonis</name>
    <dbReference type="NCBI Taxonomy" id="2695274"/>
    <lineage>
        <taxon>Bacteria</taxon>
        <taxon>Pseudomonadati</taxon>
        <taxon>Bacteroidota</taxon>
        <taxon>Sphingobacteriia</taxon>
        <taxon>Sphingobacteriales</taxon>
        <taxon>Sphingobacteriaceae</taxon>
        <taxon>Hufsiella</taxon>
    </lineage>
</organism>
<feature type="domain" description="Tape measure protein N-terminal" evidence="2">
    <location>
        <begin position="73"/>
        <end position="258"/>
    </location>
</feature>
<gene>
    <name evidence="3" type="ORF">GS398_16115</name>
</gene>
<protein>
    <recommendedName>
        <fullName evidence="2">Tape measure protein N-terminal domain-containing protein</fullName>
    </recommendedName>
</protein>
<dbReference type="Pfam" id="PF20155">
    <property type="entry name" value="TMP_3"/>
    <property type="match status" value="1"/>
</dbReference>
<evidence type="ECO:0000313" key="3">
    <source>
        <dbReference type="EMBL" id="MXV16828.1"/>
    </source>
</evidence>